<dbReference type="PANTHER" id="PTHR11188:SF144">
    <property type="entry name" value="ARRESTIN C-TERMINAL-LIKE DOMAIN-CONTAINING PROTEIN"/>
    <property type="match status" value="1"/>
</dbReference>
<protein>
    <recommendedName>
        <fullName evidence="3">Arrestin C-terminal-like domain-containing protein</fullName>
    </recommendedName>
</protein>
<dbReference type="Pfam" id="PF02752">
    <property type="entry name" value="Arrestin_C"/>
    <property type="match status" value="1"/>
</dbReference>
<dbReference type="EnsemblMetazoa" id="G180.4">
    <property type="protein sequence ID" value="G180.4:cds"/>
    <property type="gene ID" value="G180"/>
</dbReference>
<dbReference type="EnsemblMetazoa" id="G180.2">
    <property type="protein sequence ID" value="G180.2:cds"/>
    <property type="gene ID" value="G180"/>
</dbReference>
<dbReference type="RefSeq" id="XP_065922925.1">
    <property type="nucleotide sequence ID" value="XM_066066853.1"/>
</dbReference>
<reference evidence="4" key="1">
    <citation type="submission" date="2022-08" db="UniProtKB">
        <authorList>
            <consortium name="EnsemblMetazoa"/>
        </authorList>
    </citation>
    <scope>IDENTIFICATION</scope>
    <source>
        <strain evidence="4">05x7-T-G4-1.051#20</strain>
    </source>
</reference>
<dbReference type="GeneID" id="105327958"/>
<evidence type="ECO:0000256" key="2">
    <source>
        <dbReference type="SAM" id="MobiDB-lite"/>
    </source>
</evidence>
<feature type="region of interest" description="Disordered" evidence="2">
    <location>
        <begin position="406"/>
        <end position="430"/>
    </location>
</feature>
<proteinExistence type="inferred from homology"/>
<organism evidence="4 5">
    <name type="scientific">Magallana gigas</name>
    <name type="common">Pacific oyster</name>
    <name type="synonym">Crassostrea gigas</name>
    <dbReference type="NCBI Taxonomy" id="29159"/>
    <lineage>
        <taxon>Eukaryota</taxon>
        <taxon>Metazoa</taxon>
        <taxon>Spiralia</taxon>
        <taxon>Lophotrochozoa</taxon>
        <taxon>Mollusca</taxon>
        <taxon>Bivalvia</taxon>
        <taxon>Autobranchia</taxon>
        <taxon>Pteriomorphia</taxon>
        <taxon>Ostreida</taxon>
        <taxon>Ostreoidea</taxon>
        <taxon>Ostreidae</taxon>
        <taxon>Magallana</taxon>
    </lineage>
</organism>
<comment type="similarity">
    <text evidence="1">Belongs to the arrestin family.</text>
</comment>
<evidence type="ECO:0000259" key="3">
    <source>
        <dbReference type="SMART" id="SM01017"/>
    </source>
</evidence>
<dbReference type="EnsemblMetazoa" id="G180.7">
    <property type="protein sequence ID" value="G180.7:cds"/>
    <property type="gene ID" value="G180"/>
</dbReference>
<sequence>MDCVTKFDIELDKDIFYAGETLTGHIIVQNTENIKVQGIRLLLRGKSHVEWKVTKAGERRTVKDDEYYIDEKKVVWGKDKKEVEGGVPIMPRGNHRYNFQFKLPESTLPCSFESKVGTIRYYLRATMDMPVSSSPQSKKYFSIIGPHIDCMDERYLTPSRASDKRYSCCFCCSQGPVALEAVLERSAYCAGENIKLRAEIQNGSDQDVWLVCKLVQHVEFFINKGVLGLCKEASHKVWQYRGDTVRAHATEKFDDLQQYLQLPVVPPSMVDVCSLVQIYYTLKVCLVMEESGEVLDLHFPVTVATTPYRIPNAPYPILQYDHCVPNVEGGMYVSSEFQLGQVYMGDGEEETDEVILFRPLYVCVPHERLQVNSLEKEGGVSRAASRMSMTRLSDRLKFKEPRVTVISSEKDSAKTDSEEASPSHVTSHADGLSPLFAQVDLESQFNQKPSDDLTKGQLEDVCEQDTDPHCSVKNTDITNSEVKVCLDVTDSHLELPKQT</sequence>
<dbReference type="PANTHER" id="PTHR11188">
    <property type="entry name" value="ARRESTIN DOMAIN CONTAINING PROTEIN"/>
    <property type="match status" value="1"/>
</dbReference>
<dbReference type="InterPro" id="IPR011021">
    <property type="entry name" value="Arrestin-like_N"/>
</dbReference>
<evidence type="ECO:0000313" key="5">
    <source>
        <dbReference type="Proteomes" id="UP000005408"/>
    </source>
</evidence>
<dbReference type="GO" id="GO:0015031">
    <property type="term" value="P:protein transport"/>
    <property type="evidence" value="ECO:0007669"/>
    <property type="project" value="TreeGrafter"/>
</dbReference>
<dbReference type="InterPro" id="IPR011022">
    <property type="entry name" value="Arrestin_C-like"/>
</dbReference>
<dbReference type="Gene3D" id="2.60.40.640">
    <property type="match status" value="2"/>
</dbReference>
<dbReference type="KEGG" id="crg:105327958"/>
<evidence type="ECO:0000256" key="1">
    <source>
        <dbReference type="ARBA" id="ARBA00005298"/>
    </source>
</evidence>
<feature type="compositionally biased region" description="Basic and acidic residues" evidence="2">
    <location>
        <begin position="406"/>
        <end position="417"/>
    </location>
</feature>
<feature type="domain" description="Arrestin C-terminal-like" evidence="3">
    <location>
        <begin position="173"/>
        <end position="308"/>
    </location>
</feature>
<name>A0A8W8JED3_MAGGI</name>
<dbReference type="AlphaFoldDB" id="A0A8W8JED3"/>
<dbReference type="EnsemblMetazoa" id="G180.3">
    <property type="protein sequence ID" value="G180.3:cds"/>
    <property type="gene ID" value="G180"/>
</dbReference>
<dbReference type="InterPro" id="IPR014756">
    <property type="entry name" value="Ig_E-set"/>
</dbReference>
<dbReference type="InterPro" id="IPR014752">
    <property type="entry name" value="Arrestin-like_C"/>
</dbReference>
<keyword evidence="5" id="KW-1185">Reference proteome</keyword>
<dbReference type="InterPro" id="IPR050357">
    <property type="entry name" value="Arrestin_domain-protein"/>
</dbReference>
<dbReference type="SMART" id="SM01017">
    <property type="entry name" value="Arrestin_C"/>
    <property type="match status" value="2"/>
</dbReference>
<dbReference type="EnsemblMetazoa" id="G180.6">
    <property type="protein sequence ID" value="G180.6:cds"/>
    <property type="gene ID" value="G180"/>
</dbReference>
<accession>A0A8W8JED3</accession>
<evidence type="ECO:0000313" key="4">
    <source>
        <dbReference type="EnsemblMetazoa" id="G180.3:cds"/>
    </source>
</evidence>
<dbReference type="OrthoDB" id="7785529at2759"/>
<dbReference type="Pfam" id="PF00339">
    <property type="entry name" value="Arrestin_N"/>
    <property type="match status" value="1"/>
</dbReference>
<feature type="domain" description="Arrestin C-terminal-like" evidence="3">
    <location>
        <begin position="1"/>
        <end position="150"/>
    </location>
</feature>
<dbReference type="OMA" id="AMRDESM"/>
<dbReference type="SUPFAM" id="SSF81296">
    <property type="entry name" value="E set domains"/>
    <property type="match status" value="2"/>
</dbReference>
<dbReference type="GO" id="GO:0005737">
    <property type="term" value="C:cytoplasm"/>
    <property type="evidence" value="ECO:0007669"/>
    <property type="project" value="TreeGrafter"/>
</dbReference>
<dbReference type="Proteomes" id="UP000005408">
    <property type="component" value="Unassembled WGS sequence"/>
</dbReference>